<comment type="subcellular location">
    <subcellularLocation>
        <location evidence="1">Nucleus</location>
        <location evidence="1">Nucleolus</location>
    </subcellularLocation>
</comment>
<dbReference type="Proteomes" id="UP000182658">
    <property type="component" value="Unassembled WGS sequence"/>
</dbReference>
<evidence type="ECO:0000256" key="6">
    <source>
        <dbReference type="ARBA" id="ARBA00041961"/>
    </source>
</evidence>
<evidence type="ECO:0000256" key="4">
    <source>
        <dbReference type="ARBA" id="ARBA00023242"/>
    </source>
</evidence>
<dbReference type="InParanoid" id="A0A1J7K2N9"/>
<dbReference type="InterPro" id="IPR000467">
    <property type="entry name" value="G_patch_dom"/>
</dbReference>
<gene>
    <name evidence="10" type="ORF">CONLIGDRAFT_4424</name>
</gene>
<reference evidence="10 11" key="1">
    <citation type="submission" date="2016-10" db="EMBL/GenBank/DDBJ databases">
        <title>Draft genome sequence of Coniochaeta ligniaria NRRL30616, a lignocellulolytic fungus for bioabatement of inhibitors in plant biomass hydrolysates.</title>
        <authorList>
            <consortium name="DOE Joint Genome Institute"/>
            <person name="Jimenez D.J."/>
            <person name="Hector R.E."/>
            <person name="Riley R."/>
            <person name="Sun H."/>
            <person name="Grigoriev I.V."/>
            <person name="Van Elsas J.D."/>
            <person name="Nichols N.N."/>
        </authorList>
    </citation>
    <scope>NUCLEOTIDE SEQUENCE [LARGE SCALE GENOMIC DNA]</scope>
    <source>
        <strain evidence="10 11">NRRL 30616</strain>
    </source>
</reference>
<keyword evidence="2" id="KW-0690">Ribosome biogenesis</keyword>
<feature type="compositionally biased region" description="Low complexity" evidence="8">
    <location>
        <begin position="342"/>
        <end position="356"/>
    </location>
</feature>
<evidence type="ECO:0000256" key="7">
    <source>
        <dbReference type="ARBA" id="ARBA00043878"/>
    </source>
</evidence>
<dbReference type="PANTHER" id="PTHR23149">
    <property type="entry name" value="G PATCH DOMAIN CONTAINING PROTEIN"/>
    <property type="match status" value="1"/>
</dbReference>
<name>A0A1J7K2N9_9PEZI</name>
<dbReference type="GO" id="GO:0003676">
    <property type="term" value="F:nucleic acid binding"/>
    <property type="evidence" value="ECO:0007669"/>
    <property type="project" value="InterPro"/>
</dbReference>
<feature type="domain" description="G-patch" evidence="9">
    <location>
        <begin position="25"/>
        <end position="79"/>
    </location>
</feature>
<accession>A0A1J7K2N9</accession>
<evidence type="ECO:0000256" key="2">
    <source>
        <dbReference type="ARBA" id="ARBA00022517"/>
    </source>
</evidence>
<evidence type="ECO:0000256" key="3">
    <source>
        <dbReference type="ARBA" id="ARBA00022552"/>
    </source>
</evidence>
<keyword evidence="4" id="KW-0539">Nucleus</keyword>
<dbReference type="GO" id="GO:0005730">
    <property type="term" value="C:nucleolus"/>
    <property type="evidence" value="ECO:0007669"/>
    <property type="project" value="UniProtKB-SubCell"/>
</dbReference>
<evidence type="ECO:0000313" key="10">
    <source>
        <dbReference type="EMBL" id="OIW34426.1"/>
    </source>
</evidence>
<keyword evidence="3" id="KW-0698">rRNA processing</keyword>
<protein>
    <recommendedName>
        <fullName evidence="6">PinX1-related protein 1</fullName>
    </recommendedName>
</protein>
<dbReference type="GO" id="GO:0006364">
    <property type="term" value="P:rRNA processing"/>
    <property type="evidence" value="ECO:0007669"/>
    <property type="project" value="UniProtKB-KW"/>
</dbReference>
<evidence type="ECO:0000256" key="5">
    <source>
        <dbReference type="ARBA" id="ARBA00038007"/>
    </source>
</evidence>
<dbReference type="AlphaFoldDB" id="A0A1J7K2N9"/>
<feature type="compositionally biased region" description="Basic residues" evidence="8">
    <location>
        <begin position="256"/>
        <end position="265"/>
    </location>
</feature>
<keyword evidence="11" id="KW-1185">Reference proteome</keyword>
<feature type="region of interest" description="Disordered" evidence="8">
    <location>
        <begin position="154"/>
        <end position="360"/>
    </location>
</feature>
<comment type="function">
    <text evidence="7">Involved in rRNA-processing at A0, A1 and A2 sites and negatively regulates telomerase.</text>
</comment>
<dbReference type="PROSITE" id="PS50174">
    <property type="entry name" value="G_PATCH"/>
    <property type="match status" value="1"/>
</dbReference>
<dbReference type="OrthoDB" id="29523at2759"/>
<evidence type="ECO:0000256" key="1">
    <source>
        <dbReference type="ARBA" id="ARBA00004604"/>
    </source>
</evidence>
<feature type="compositionally biased region" description="Basic and acidic residues" evidence="8">
    <location>
        <begin position="154"/>
        <end position="165"/>
    </location>
</feature>
<evidence type="ECO:0000313" key="11">
    <source>
        <dbReference type="Proteomes" id="UP000182658"/>
    </source>
</evidence>
<dbReference type="PANTHER" id="PTHR23149:SF31">
    <property type="entry name" value="PROTEIN PXR1"/>
    <property type="match status" value="1"/>
</dbReference>
<evidence type="ECO:0000256" key="8">
    <source>
        <dbReference type="SAM" id="MobiDB-lite"/>
    </source>
</evidence>
<dbReference type="InterPro" id="IPR050656">
    <property type="entry name" value="PINX1"/>
</dbReference>
<dbReference type="EMBL" id="KV875093">
    <property type="protein sequence ID" value="OIW34426.1"/>
    <property type="molecule type" value="Genomic_DNA"/>
</dbReference>
<feature type="compositionally biased region" description="Acidic residues" evidence="8">
    <location>
        <begin position="170"/>
        <end position="181"/>
    </location>
</feature>
<organism evidence="10 11">
    <name type="scientific">Coniochaeta ligniaria NRRL 30616</name>
    <dbReference type="NCBI Taxonomy" id="1408157"/>
    <lineage>
        <taxon>Eukaryota</taxon>
        <taxon>Fungi</taxon>
        <taxon>Dikarya</taxon>
        <taxon>Ascomycota</taxon>
        <taxon>Pezizomycotina</taxon>
        <taxon>Sordariomycetes</taxon>
        <taxon>Sordariomycetidae</taxon>
        <taxon>Coniochaetales</taxon>
        <taxon>Coniochaetaceae</taxon>
        <taxon>Coniochaeta</taxon>
    </lineage>
</organism>
<comment type="similarity">
    <text evidence="5">Belongs to the PINX1 family.</text>
</comment>
<dbReference type="STRING" id="1408157.A0A1J7K2N9"/>
<proteinExistence type="inferred from homology"/>
<feature type="compositionally biased region" description="Basic residues" evidence="8">
    <location>
        <begin position="226"/>
        <end position="239"/>
    </location>
</feature>
<evidence type="ECO:0000259" key="9">
    <source>
        <dbReference type="PROSITE" id="PS50174"/>
    </source>
</evidence>
<feature type="compositionally biased region" description="Basic and acidic residues" evidence="8">
    <location>
        <begin position="182"/>
        <end position="205"/>
    </location>
</feature>
<sequence length="389" mass="43099">MGLSAPKRRQLIQTDPNNNNWARNTNTFGQKILRAAGWTPGEYLGAKDAAHAAHHTAASASHIKVVLKEDSLGLGARRNNGDQCTGLDAFQDLLGRLNGKSEAEIEVQQEKRMAVQRNIYIEQKFGAMKFVPGGWLVGDQETKALEALEVLSKEQKTARADREDVVSDSSDSDSSESEEEVTEHTATESNKRKADDTAEPRDSQRKTSKKRKSDSDSEVETEKESRKRQKKEKKAKKRKDNGADEGEDSGKGVKEKTKKSKRSKSRKSETTENTSDDVGGAEATIERAAKKSKKEKQKKDREPKSTDNSDTEQKRSKKKRRKDKGVPATTSAEPTESEETENASTPTPTASGTSTPLHHRSRARFIAQKRMAFADPKALAQIFMMKPAT</sequence>
<feature type="compositionally biased region" description="Basic and acidic residues" evidence="8">
    <location>
        <begin position="297"/>
        <end position="314"/>
    </location>
</feature>